<evidence type="ECO:0000313" key="1">
    <source>
        <dbReference type="EMBL" id="EFX84967.1"/>
    </source>
</evidence>
<accession>E9G6M2</accession>
<reference evidence="1 2" key="1">
    <citation type="journal article" date="2011" name="Science">
        <title>The ecoresponsive genome of Daphnia pulex.</title>
        <authorList>
            <person name="Colbourne J.K."/>
            <person name="Pfrender M.E."/>
            <person name="Gilbert D."/>
            <person name="Thomas W.K."/>
            <person name="Tucker A."/>
            <person name="Oakley T.H."/>
            <person name="Tokishita S."/>
            <person name="Aerts A."/>
            <person name="Arnold G.J."/>
            <person name="Basu M.K."/>
            <person name="Bauer D.J."/>
            <person name="Caceres C.E."/>
            <person name="Carmel L."/>
            <person name="Casola C."/>
            <person name="Choi J.H."/>
            <person name="Detter J.C."/>
            <person name="Dong Q."/>
            <person name="Dusheyko S."/>
            <person name="Eads B.D."/>
            <person name="Frohlich T."/>
            <person name="Geiler-Samerotte K.A."/>
            <person name="Gerlach D."/>
            <person name="Hatcher P."/>
            <person name="Jogdeo S."/>
            <person name="Krijgsveld J."/>
            <person name="Kriventseva E.V."/>
            <person name="Kultz D."/>
            <person name="Laforsch C."/>
            <person name="Lindquist E."/>
            <person name="Lopez J."/>
            <person name="Manak J.R."/>
            <person name="Muller J."/>
            <person name="Pangilinan J."/>
            <person name="Patwardhan R.P."/>
            <person name="Pitluck S."/>
            <person name="Pritham E.J."/>
            <person name="Rechtsteiner A."/>
            <person name="Rho M."/>
            <person name="Rogozin I.B."/>
            <person name="Sakarya O."/>
            <person name="Salamov A."/>
            <person name="Schaack S."/>
            <person name="Shapiro H."/>
            <person name="Shiga Y."/>
            <person name="Skalitzky C."/>
            <person name="Smith Z."/>
            <person name="Souvorov A."/>
            <person name="Sung W."/>
            <person name="Tang Z."/>
            <person name="Tsuchiya D."/>
            <person name="Tu H."/>
            <person name="Vos H."/>
            <person name="Wang M."/>
            <person name="Wolf Y.I."/>
            <person name="Yamagata H."/>
            <person name="Yamada T."/>
            <person name="Ye Y."/>
            <person name="Shaw J.R."/>
            <person name="Andrews J."/>
            <person name="Crease T.J."/>
            <person name="Tang H."/>
            <person name="Lucas S.M."/>
            <person name="Robertson H.M."/>
            <person name="Bork P."/>
            <person name="Koonin E.V."/>
            <person name="Zdobnov E.M."/>
            <person name="Grigoriev I.V."/>
            <person name="Lynch M."/>
            <person name="Boore J.L."/>
        </authorList>
    </citation>
    <scope>NUCLEOTIDE SEQUENCE [LARGE SCALE GENOMIC DNA]</scope>
</reference>
<dbReference type="Proteomes" id="UP000000305">
    <property type="component" value="Unassembled WGS sequence"/>
</dbReference>
<name>E9G6M2_DAPPU</name>
<sequence>MLRVLRKRIKYKSTAQSRGGGGHSSLSVLVIIIDWPLRVVSAIGGGRSTLAIDKKTGTANGKGERLLEIKPKRNLNIRLVITDDDNSAGSQSAALEQRTYGELGGKINTLLARLCAAASALHQGPPANLTDEVWLAGHQV</sequence>
<dbReference type="InParanoid" id="E9G6M2"/>
<evidence type="ECO:0000313" key="2">
    <source>
        <dbReference type="Proteomes" id="UP000000305"/>
    </source>
</evidence>
<organism evidence="1 2">
    <name type="scientific">Daphnia pulex</name>
    <name type="common">Water flea</name>
    <dbReference type="NCBI Taxonomy" id="6669"/>
    <lineage>
        <taxon>Eukaryota</taxon>
        <taxon>Metazoa</taxon>
        <taxon>Ecdysozoa</taxon>
        <taxon>Arthropoda</taxon>
        <taxon>Crustacea</taxon>
        <taxon>Branchiopoda</taxon>
        <taxon>Diplostraca</taxon>
        <taxon>Cladocera</taxon>
        <taxon>Anomopoda</taxon>
        <taxon>Daphniidae</taxon>
        <taxon>Daphnia</taxon>
    </lineage>
</organism>
<dbReference type="AlphaFoldDB" id="E9G6M2"/>
<gene>
    <name evidence="1" type="ORF">DAPPUDRAFT_238523</name>
</gene>
<keyword evidence="2" id="KW-1185">Reference proteome</keyword>
<protein>
    <submittedName>
        <fullName evidence="1">Uncharacterized protein</fullName>
    </submittedName>
</protein>
<dbReference type="HOGENOM" id="CLU_1837088_0_0_1"/>
<dbReference type="KEGG" id="dpx:DAPPUDRAFT_238523"/>
<proteinExistence type="predicted"/>
<dbReference type="EMBL" id="GL732533">
    <property type="protein sequence ID" value="EFX84967.1"/>
    <property type="molecule type" value="Genomic_DNA"/>
</dbReference>